<protein>
    <recommendedName>
        <fullName evidence="4">Translational regulator CsrA</fullName>
    </recommendedName>
</protein>
<keyword evidence="6" id="KW-1185">Reference proteome</keyword>
<dbReference type="RefSeq" id="WP_310501068.1">
    <property type="nucleotide sequence ID" value="NZ_JAVDSB010000011.1"/>
</dbReference>
<comment type="similarity">
    <text evidence="4">Belongs to the CsrA/RsmA family.</text>
</comment>
<dbReference type="NCBIfam" id="NF002469">
    <property type="entry name" value="PRK01712.1"/>
    <property type="match status" value="1"/>
</dbReference>
<dbReference type="PANTHER" id="PTHR34984">
    <property type="entry name" value="CARBON STORAGE REGULATOR"/>
    <property type="match status" value="1"/>
</dbReference>
<keyword evidence="2 4" id="KW-0810">Translation regulation</keyword>
<keyword evidence="1 4" id="KW-0963">Cytoplasm</keyword>
<evidence type="ECO:0000256" key="2">
    <source>
        <dbReference type="ARBA" id="ARBA00022845"/>
    </source>
</evidence>
<dbReference type="InterPro" id="IPR036107">
    <property type="entry name" value="CsrA_sf"/>
</dbReference>
<dbReference type="HAMAP" id="MF_00167">
    <property type="entry name" value="CsrA"/>
    <property type="match status" value="1"/>
</dbReference>
<proteinExistence type="inferred from homology"/>
<dbReference type="Gene3D" id="2.60.40.4380">
    <property type="entry name" value="Translational regulator CsrA"/>
    <property type="match status" value="1"/>
</dbReference>
<dbReference type="Proteomes" id="UP001267290">
    <property type="component" value="Unassembled WGS sequence"/>
</dbReference>
<evidence type="ECO:0000313" key="6">
    <source>
        <dbReference type="Proteomes" id="UP001267290"/>
    </source>
</evidence>
<dbReference type="InterPro" id="IPR003751">
    <property type="entry name" value="CsrA"/>
</dbReference>
<dbReference type="Pfam" id="PF02599">
    <property type="entry name" value="CsrA"/>
    <property type="match status" value="1"/>
</dbReference>
<name>A0ABU1P1I4_9BACL</name>
<accession>A0ABU1P1I4</accession>
<comment type="caution">
    <text evidence="5">The sequence shown here is derived from an EMBL/GenBank/DDBJ whole genome shotgun (WGS) entry which is preliminary data.</text>
</comment>
<evidence type="ECO:0000256" key="3">
    <source>
        <dbReference type="ARBA" id="ARBA00022884"/>
    </source>
</evidence>
<organism evidence="5 6">
    <name type="scientific">Paenibacillus qinlingensis</name>
    <dbReference type="NCBI Taxonomy" id="1837343"/>
    <lineage>
        <taxon>Bacteria</taxon>
        <taxon>Bacillati</taxon>
        <taxon>Bacillota</taxon>
        <taxon>Bacilli</taxon>
        <taxon>Bacillales</taxon>
        <taxon>Paenibacillaceae</taxon>
        <taxon>Paenibacillus</taxon>
    </lineage>
</organism>
<keyword evidence="4" id="KW-0678">Repressor</keyword>
<dbReference type="NCBIfam" id="TIGR00202">
    <property type="entry name" value="csrA"/>
    <property type="match status" value="1"/>
</dbReference>
<gene>
    <name evidence="4" type="primary">csrA</name>
    <name evidence="5" type="ORF">J2736_004812</name>
</gene>
<dbReference type="EMBL" id="JAVDSB010000011">
    <property type="protein sequence ID" value="MDR6553605.1"/>
    <property type="molecule type" value="Genomic_DNA"/>
</dbReference>
<comment type="subcellular location">
    <subcellularLocation>
        <location evidence="4">Cytoplasm</location>
    </subcellularLocation>
</comment>
<reference evidence="5 6" key="1">
    <citation type="submission" date="2023-07" db="EMBL/GenBank/DDBJ databases">
        <title>Sorghum-associated microbial communities from plants grown in Nebraska, USA.</title>
        <authorList>
            <person name="Schachtman D."/>
        </authorList>
    </citation>
    <scope>NUCLEOTIDE SEQUENCE [LARGE SCALE GENOMIC DNA]</scope>
    <source>
        <strain evidence="5 6">CC258</strain>
    </source>
</reference>
<comment type="function">
    <text evidence="4">A translational regulator that binds mRNA to regulate translation initiation and/or mRNA stability. Usually binds in the 5'-UTR at or near the Shine-Dalgarno sequence preventing ribosome-binding, thus repressing translation. Its main target seems to be the major flagellin gene, while its function is anatagonized by FliW.</text>
</comment>
<sequence>MLVLSRKVGESVMIGDQIELIVLGTEGDTVKLGIIAPQEQRILRKEIHLAIKEANKEASDSVAKIGDLSKFMKKNI</sequence>
<dbReference type="SUPFAM" id="SSF117130">
    <property type="entry name" value="CsrA-like"/>
    <property type="match status" value="1"/>
</dbReference>
<evidence type="ECO:0000313" key="5">
    <source>
        <dbReference type="EMBL" id="MDR6553605.1"/>
    </source>
</evidence>
<keyword evidence="3 4" id="KW-0694">RNA-binding</keyword>
<comment type="subunit">
    <text evidence="4">Homodimer; the beta-strands of each monomer intercalate to form a hydrophobic core, while the alpha-helices form wings that extend away from the core.</text>
</comment>
<evidence type="ECO:0000256" key="1">
    <source>
        <dbReference type="ARBA" id="ARBA00022490"/>
    </source>
</evidence>
<keyword evidence="4" id="KW-1005">Bacterial flagellum biogenesis</keyword>
<evidence type="ECO:0000256" key="4">
    <source>
        <dbReference type="HAMAP-Rule" id="MF_00167"/>
    </source>
</evidence>
<dbReference type="PANTHER" id="PTHR34984:SF1">
    <property type="entry name" value="CARBON STORAGE REGULATOR"/>
    <property type="match status" value="1"/>
</dbReference>